<dbReference type="RefSeq" id="WP_091134447.1">
    <property type="nucleotide sequence ID" value="NZ_FMVJ01000006.1"/>
</dbReference>
<dbReference type="InterPro" id="IPR006026">
    <property type="entry name" value="Peptidase_Metallo"/>
</dbReference>
<evidence type="ECO:0000256" key="6">
    <source>
        <dbReference type="ARBA" id="ARBA00022656"/>
    </source>
</evidence>
<dbReference type="InterPro" id="IPR034033">
    <property type="entry name" value="Serralysin-like"/>
</dbReference>
<feature type="domain" description="Peptidase metallopeptidase" evidence="11">
    <location>
        <begin position="122"/>
        <end position="304"/>
    </location>
</feature>
<dbReference type="GO" id="GO:0005509">
    <property type="term" value="F:calcium ion binding"/>
    <property type="evidence" value="ECO:0007669"/>
    <property type="project" value="InterPro"/>
</dbReference>
<dbReference type="Gene3D" id="2.150.10.10">
    <property type="entry name" value="Serralysin-like metalloprotease, C-terminal"/>
    <property type="match status" value="7"/>
</dbReference>
<evidence type="ECO:0000256" key="8">
    <source>
        <dbReference type="ARBA" id="ARBA00023026"/>
    </source>
</evidence>
<sequence>MCYSCLASQEGSSWASFPHGMDKGGRGRLSEEREAYALKPQFSGESPSLKGDEKWATLAQGSGFLDFGSIFSSAYDWLNDNISGVPIGVFSAAAAGLPNVPIFGTKYYAPTHIDWNVLALFSGSQWASSTITYGFPDSRWDYEWINPSAEGYKPLSSETEQAYHSIFRGAGNGINITSLNSFTNASFVYAGRGEANIKLSAFNPNSTINRSHGFYPGVPVYGGDVWIENGDKAPVVGSYQHYLLLHEMGHGLGLKHPHDRGGNLPKMSSTYDRTEYTVMSYNVHAYPQTFMMYDIAALQEMYGANFRTNSGNTVYTWDPHTGQTYLNGIGQGRPGANRIFLTIWDGGGNDTYDFSNYGSHMTIDLSPGAYSLFSEAQRATGAKGNVYNALQFRGDSRSLIENAIGGAGNDRITGNSANNRLVGHNGNDTLSGGSGVDDLTGGNGDDVLSGGNDQDWLYGEGGNDRLNGDAGNDYLYGHDGNDTIYGGAGDDIADGGEGHDYVYGNEGDDKLYGRIGNDVLDGGAGNDYLDGDVGDDVLQGREGNDTLYGVWGNDTLSGGHGNDILDGGEGNDRLHGEDGDDKLYGRAGNDVLDGGLGNDYLDGDVGDDVLFGNNGDDILYGVWGNDTLYGGNGIDNLIGGQGDDLLIGGAEQDWLYGEGENDRLFGDEGNDYLFGGMGNDTLIGGSGVDYLYGGAGNDYLDMNEGPGAGADWLFGEDGDDILIGDGIGSKLTGGWGRDTYHIRPWAKTTITDFAAGPDLYEQIILYKSVFTNFTSLYAWAYQAGNDVVIAKGDFSLTLSNLRKEVLAENDFLFI</sequence>
<evidence type="ECO:0000256" key="9">
    <source>
        <dbReference type="ARBA" id="ARBA00023136"/>
    </source>
</evidence>
<keyword evidence="5" id="KW-0964">Secreted</keyword>
<proteinExistence type="inferred from homology"/>
<evidence type="ECO:0000313" key="12">
    <source>
        <dbReference type="EMBL" id="SCY78805.1"/>
    </source>
</evidence>
<dbReference type="PANTHER" id="PTHR38340">
    <property type="entry name" value="S-LAYER PROTEIN"/>
    <property type="match status" value="1"/>
</dbReference>
<comment type="subcellular location">
    <subcellularLocation>
        <location evidence="2">Membrane</location>
    </subcellularLocation>
    <subcellularLocation>
        <location evidence="3">Secreted</location>
    </subcellularLocation>
</comment>
<dbReference type="InterPro" id="IPR013858">
    <property type="entry name" value="Peptidase_M10B_C"/>
</dbReference>
<dbReference type="GO" id="GO:0006508">
    <property type="term" value="P:proteolysis"/>
    <property type="evidence" value="ECO:0007669"/>
    <property type="project" value="InterPro"/>
</dbReference>
<comment type="cofactor">
    <cofactor evidence="1">
        <name>Ca(2+)</name>
        <dbReference type="ChEBI" id="CHEBI:29108"/>
    </cofactor>
</comment>
<evidence type="ECO:0000256" key="1">
    <source>
        <dbReference type="ARBA" id="ARBA00001913"/>
    </source>
</evidence>
<name>A0A1G5IRQ9_9HYPH</name>
<dbReference type="InterPro" id="IPR003995">
    <property type="entry name" value="RTX_toxin_determinant-A"/>
</dbReference>
<keyword evidence="6" id="KW-0800">Toxin</keyword>
<reference evidence="12 13" key="1">
    <citation type="submission" date="2016-10" db="EMBL/GenBank/DDBJ databases">
        <authorList>
            <person name="de Groot N.N."/>
        </authorList>
    </citation>
    <scope>NUCLEOTIDE SEQUENCE [LARGE SCALE GENOMIC DNA]</scope>
    <source>
        <strain evidence="12 13">CGMCC 1.7666</strain>
    </source>
</reference>
<gene>
    <name evidence="12" type="ORF">SAMN02927923_02277</name>
</gene>
<comment type="similarity">
    <text evidence="4">Belongs to the peptidase M10B family.</text>
</comment>
<dbReference type="GO" id="GO:0008270">
    <property type="term" value="F:zinc ion binding"/>
    <property type="evidence" value="ECO:0007669"/>
    <property type="project" value="InterPro"/>
</dbReference>
<evidence type="ECO:0000256" key="5">
    <source>
        <dbReference type="ARBA" id="ARBA00022525"/>
    </source>
</evidence>
<dbReference type="InterPro" id="IPR024079">
    <property type="entry name" value="MetalloPept_cat_dom_sf"/>
</dbReference>
<dbReference type="CDD" id="cd04277">
    <property type="entry name" value="ZnMc_serralysin_like"/>
    <property type="match status" value="1"/>
</dbReference>
<dbReference type="Proteomes" id="UP000199569">
    <property type="component" value="Unassembled WGS sequence"/>
</dbReference>
<dbReference type="GO" id="GO:0016020">
    <property type="term" value="C:membrane"/>
    <property type="evidence" value="ECO:0007669"/>
    <property type="project" value="UniProtKB-SubCell"/>
</dbReference>
<keyword evidence="7" id="KW-0677">Repeat</keyword>
<keyword evidence="8" id="KW-0843">Virulence</keyword>
<dbReference type="SMART" id="SM00235">
    <property type="entry name" value="ZnMc"/>
    <property type="match status" value="1"/>
</dbReference>
<keyword evidence="9" id="KW-0472">Membrane</keyword>
<dbReference type="SUPFAM" id="SSF51120">
    <property type="entry name" value="beta-Roll"/>
    <property type="match status" value="3"/>
</dbReference>
<evidence type="ECO:0000256" key="4">
    <source>
        <dbReference type="ARBA" id="ARBA00009490"/>
    </source>
</evidence>
<dbReference type="Gene3D" id="3.40.390.10">
    <property type="entry name" value="Collagenase (Catalytic Domain)"/>
    <property type="match status" value="1"/>
</dbReference>
<dbReference type="GO" id="GO:0005615">
    <property type="term" value="C:extracellular space"/>
    <property type="evidence" value="ECO:0007669"/>
    <property type="project" value="InterPro"/>
</dbReference>
<protein>
    <submittedName>
        <fullName evidence="12">Serralysin</fullName>
    </submittedName>
</protein>
<evidence type="ECO:0000256" key="2">
    <source>
        <dbReference type="ARBA" id="ARBA00004370"/>
    </source>
</evidence>
<evidence type="ECO:0000256" key="10">
    <source>
        <dbReference type="SAM" id="MobiDB-lite"/>
    </source>
</evidence>
<dbReference type="OrthoDB" id="223957at2"/>
<dbReference type="Pfam" id="PF08548">
    <property type="entry name" value="Peptidase_M10_C"/>
    <property type="match status" value="1"/>
</dbReference>
<dbReference type="GO" id="GO:0090729">
    <property type="term" value="F:toxin activity"/>
    <property type="evidence" value="ECO:0007669"/>
    <property type="project" value="UniProtKB-KW"/>
</dbReference>
<accession>A0A1G5IRQ9</accession>
<evidence type="ECO:0000256" key="7">
    <source>
        <dbReference type="ARBA" id="ARBA00022737"/>
    </source>
</evidence>
<feature type="compositionally biased region" description="Basic and acidic residues" evidence="10">
    <location>
        <begin position="570"/>
        <end position="581"/>
    </location>
</feature>
<dbReference type="PROSITE" id="PS00330">
    <property type="entry name" value="HEMOLYSIN_CALCIUM"/>
    <property type="match status" value="8"/>
</dbReference>
<dbReference type="InterPro" id="IPR011049">
    <property type="entry name" value="Serralysin-like_metalloprot_C"/>
</dbReference>
<dbReference type="STRING" id="549386.SAMN02927923_02277"/>
<dbReference type="InterPro" id="IPR001343">
    <property type="entry name" value="Hemolysn_Ca-bd"/>
</dbReference>
<dbReference type="PRINTS" id="PR00313">
    <property type="entry name" value="CABNDNGRPT"/>
</dbReference>
<dbReference type="Pfam" id="PF00353">
    <property type="entry name" value="HemolysinCabind"/>
    <property type="match status" value="8"/>
</dbReference>
<dbReference type="GO" id="GO:0008237">
    <property type="term" value="F:metallopeptidase activity"/>
    <property type="evidence" value="ECO:0007669"/>
    <property type="project" value="InterPro"/>
</dbReference>
<feature type="region of interest" description="Disordered" evidence="10">
    <location>
        <begin position="561"/>
        <end position="581"/>
    </location>
</feature>
<evidence type="ECO:0000256" key="3">
    <source>
        <dbReference type="ARBA" id="ARBA00004613"/>
    </source>
</evidence>
<organism evidence="12 13">
    <name type="scientific">Microvirga guangxiensis</name>
    <dbReference type="NCBI Taxonomy" id="549386"/>
    <lineage>
        <taxon>Bacteria</taxon>
        <taxon>Pseudomonadati</taxon>
        <taxon>Pseudomonadota</taxon>
        <taxon>Alphaproteobacteria</taxon>
        <taxon>Hyphomicrobiales</taxon>
        <taxon>Methylobacteriaceae</taxon>
        <taxon>Microvirga</taxon>
    </lineage>
</organism>
<evidence type="ECO:0000259" key="11">
    <source>
        <dbReference type="SMART" id="SM00235"/>
    </source>
</evidence>
<keyword evidence="13" id="KW-1185">Reference proteome</keyword>
<dbReference type="PANTHER" id="PTHR38340:SF1">
    <property type="entry name" value="S-LAYER PROTEIN"/>
    <property type="match status" value="1"/>
</dbReference>
<dbReference type="InterPro" id="IPR050557">
    <property type="entry name" value="RTX_toxin/Mannuronan_C5-epim"/>
</dbReference>
<dbReference type="SUPFAM" id="SSF55486">
    <property type="entry name" value="Metalloproteases ('zincins'), catalytic domain"/>
    <property type="match status" value="1"/>
</dbReference>
<dbReference type="AlphaFoldDB" id="A0A1G5IRQ9"/>
<dbReference type="PRINTS" id="PR01488">
    <property type="entry name" value="RTXTOXINA"/>
</dbReference>
<dbReference type="InterPro" id="IPR018511">
    <property type="entry name" value="Hemolysin-typ_Ca-bd_CS"/>
</dbReference>
<evidence type="ECO:0000313" key="13">
    <source>
        <dbReference type="Proteomes" id="UP000199569"/>
    </source>
</evidence>
<dbReference type="EMBL" id="FMVJ01000006">
    <property type="protein sequence ID" value="SCY78805.1"/>
    <property type="molecule type" value="Genomic_DNA"/>
</dbReference>